<comment type="subcellular location">
    <subcellularLocation>
        <location evidence="1 10">Cell membrane</location>
        <topology evidence="1 10">Multi-pass membrane protein</topology>
    </subcellularLocation>
</comment>
<dbReference type="Gene3D" id="1.10.3720.10">
    <property type="entry name" value="MetI-like"/>
    <property type="match status" value="1"/>
</dbReference>
<gene>
    <name evidence="12" type="ORF">IG616_12970</name>
</gene>
<keyword evidence="5 10" id="KW-0812">Transmembrane</keyword>
<evidence type="ECO:0000256" key="10">
    <source>
        <dbReference type="RuleBase" id="RU363032"/>
    </source>
</evidence>
<evidence type="ECO:0000256" key="1">
    <source>
        <dbReference type="ARBA" id="ARBA00004651"/>
    </source>
</evidence>
<name>A0ABR9CPX3_9HYPH</name>
<keyword evidence="13" id="KW-1185">Reference proteome</keyword>
<dbReference type="Proteomes" id="UP000632063">
    <property type="component" value="Unassembled WGS sequence"/>
</dbReference>
<evidence type="ECO:0000256" key="6">
    <source>
        <dbReference type="ARBA" id="ARBA00022989"/>
    </source>
</evidence>
<keyword evidence="3 10" id="KW-0813">Transport</keyword>
<dbReference type="InterPro" id="IPR035906">
    <property type="entry name" value="MetI-like_sf"/>
</dbReference>
<feature type="transmembrane region" description="Helical" evidence="10">
    <location>
        <begin position="136"/>
        <end position="154"/>
    </location>
</feature>
<dbReference type="InterPro" id="IPR050366">
    <property type="entry name" value="BP-dependent_transpt_permease"/>
</dbReference>
<reference evidence="12 13" key="2">
    <citation type="journal article" date="2021" name="Int. J. Syst. Evol. Microbiol.">
        <title>Roseibium litorale sp. nov., isolated from a tidal flat sediment and proposal for the reclassification of Labrenzia polysiphoniae as Roseibium polysiphoniae comb. nov.</title>
        <authorList>
            <person name="Liu Y."/>
            <person name="Pei T."/>
            <person name="Du J."/>
            <person name="Chao M."/>
            <person name="Deng M.R."/>
            <person name="Zhu H."/>
        </authorList>
    </citation>
    <scope>NUCLEOTIDE SEQUENCE [LARGE SCALE GENOMIC DNA]</scope>
    <source>
        <strain evidence="12 13">4C16A</strain>
    </source>
</reference>
<evidence type="ECO:0000313" key="12">
    <source>
        <dbReference type="EMBL" id="MBD8892465.1"/>
    </source>
</evidence>
<comment type="caution">
    <text evidence="12">The sequence shown here is derived from an EMBL/GenBank/DDBJ whole genome shotgun (WGS) entry which is preliminary data.</text>
</comment>
<dbReference type="InterPro" id="IPR025966">
    <property type="entry name" value="OppC_N"/>
</dbReference>
<dbReference type="PROSITE" id="PS50928">
    <property type="entry name" value="ABC_TM1"/>
    <property type="match status" value="1"/>
</dbReference>
<organism evidence="12 13">
    <name type="scientific">Roseibium litorale</name>
    <dbReference type="NCBI Taxonomy" id="2803841"/>
    <lineage>
        <taxon>Bacteria</taxon>
        <taxon>Pseudomonadati</taxon>
        <taxon>Pseudomonadota</taxon>
        <taxon>Alphaproteobacteria</taxon>
        <taxon>Hyphomicrobiales</taxon>
        <taxon>Stappiaceae</taxon>
        <taxon>Roseibium</taxon>
    </lineage>
</organism>
<comment type="similarity">
    <text evidence="2 10">Belongs to the binding-protein-dependent transport system permease family.</text>
</comment>
<evidence type="ECO:0000256" key="8">
    <source>
        <dbReference type="ARBA" id="ARBA00037215"/>
    </source>
</evidence>
<evidence type="ECO:0000313" key="13">
    <source>
        <dbReference type="Proteomes" id="UP000632063"/>
    </source>
</evidence>
<dbReference type="Pfam" id="PF00528">
    <property type="entry name" value="BPD_transp_1"/>
    <property type="match status" value="1"/>
</dbReference>
<dbReference type="PANTHER" id="PTHR43386:SF3">
    <property type="entry name" value="GLUTATHIONE TRANSPORT SYSTEM PERMEASE PROTEIN GSID"/>
    <property type="match status" value="1"/>
</dbReference>
<evidence type="ECO:0000259" key="11">
    <source>
        <dbReference type="PROSITE" id="PS50928"/>
    </source>
</evidence>
<dbReference type="RefSeq" id="WP_192148583.1">
    <property type="nucleotide sequence ID" value="NZ_JACYXI010000007.1"/>
</dbReference>
<keyword evidence="4" id="KW-1003">Cell membrane</keyword>
<feature type="transmembrane region" description="Helical" evidence="10">
    <location>
        <begin position="33"/>
        <end position="55"/>
    </location>
</feature>
<evidence type="ECO:0000256" key="7">
    <source>
        <dbReference type="ARBA" id="ARBA00023136"/>
    </source>
</evidence>
<feature type="transmembrane region" description="Helical" evidence="10">
    <location>
        <begin position="98"/>
        <end position="124"/>
    </location>
</feature>
<comment type="function">
    <text evidence="8">Part of the ABC transporter complex GsiABCD involved in glutathione import. Probably responsible for the translocation of the substrate across the membrane.</text>
</comment>
<dbReference type="CDD" id="cd06261">
    <property type="entry name" value="TM_PBP2"/>
    <property type="match status" value="1"/>
</dbReference>
<evidence type="ECO:0000256" key="2">
    <source>
        <dbReference type="ARBA" id="ARBA00009306"/>
    </source>
</evidence>
<dbReference type="EMBL" id="JACYXI010000007">
    <property type="protein sequence ID" value="MBD8892465.1"/>
    <property type="molecule type" value="Genomic_DNA"/>
</dbReference>
<sequence>MTQSIETAAAVADKPKFKTPLGEFWRRMSREKLALVAAAIPALMLLAAFAAPLYLPFGPDTYDYENTLMGSSLLHWAGTDEFGRDILARLLFGAKLSLYIGFVSVSAGAIIGVVLGLFAGYYGGWVDAVIMRISDVLFAFPGILLAIGIIAILGPGLENVIIAVATFSVPAFARIVRGGTLSLKQSTYVEAARAAGASDRIIMFRHILPGTMGSVIVYFTMRIGSSILTAASLSFMGLGVDPSTAEWGAMLSAGREYLLAGAWHLTFFPGLAIFLTVLCFNILGDGLRDALDPKLNDT</sequence>
<reference evidence="13" key="1">
    <citation type="submission" date="2020-09" db="EMBL/GenBank/DDBJ databases">
        <title>The genome sequence of strain Labrenzia suaedae 4C16A.</title>
        <authorList>
            <person name="Liu Y."/>
        </authorList>
    </citation>
    <scope>NUCLEOTIDE SEQUENCE [LARGE SCALE GENOMIC DNA]</scope>
    <source>
        <strain evidence="13">4C16A</strain>
    </source>
</reference>
<feature type="transmembrane region" description="Helical" evidence="10">
    <location>
        <begin position="257"/>
        <end position="284"/>
    </location>
</feature>
<keyword evidence="6 10" id="KW-1133">Transmembrane helix</keyword>
<feature type="transmembrane region" description="Helical" evidence="10">
    <location>
        <begin position="160"/>
        <end position="176"/>
    </location>
</feature>
<protein>
    <recommendedName>
        <fullName evidence="9">Glutathione transport system permease protein GsiD</fullName>
    </recommendedName>
</protein>
<evidence type="ECO:0000256" key="5">
    <source>
        <dbReference type="ARBA" id="ARBA00022692"/>
    </source>
</evidence>
<evidence type="ECO:0000256" key="4">
    <source>
        <dbReference type="ARBA" id="ARBA00022475"/>
    </source>
</evidence>
<evidence type="ECO:0000256" key="9">
    <source>
        <dbReference type="ARBA" id="ARBA00041106"/>
    </source>
</evidence>
<dbReference type="PANTHER" id="PTHR43386">
    <property type="entry name" value="OLIGOPEPTIDE TRANSPORT SYSTEM PERMEASE PROTEIN APPC"/>
    <property type="match status" value="1"/>
</dbReference>
<dbReference type="Pfam" id="PF12911">
    <property type="entry name" value="OppC_N"/>
    <property type="match status" value="1"/>
</dbReference>
<dbReference type="InterPro" id="IPR000515">
    <property type="entry name" value="MetI-like"/>
</dbReference>
<dbReference type="SUPFAM" id="SSF161098">
    <property type="entry name" value="MetI-like"/>
    <property type="match status" value="1"/>
</dbReference>
<evidence type="ECO:0000256" key="3">
    <source>
        <dbReference type="ARBA" id="ARBA00022448"/>
    </source>
</evidence>
<accession>A0ABR9CPX3</accession>
<feature type="domain" description="ABC transmembrane type-1" evidence="11">
    <location>
        <begin position="94"/>
        <end position="284"/>
    </location>
</feature>
<keyword evidence="7 10" id="KW-0472">Membrane</keyword>
<proteinExistence type="inferred from homology"/>